<dbReference type="EMBL" id="MBLM01000145">
    <property type="protein sequence ID" value="OHV31376.1"/>
    <property type="molecule type" value="Genomic_DNA"/>
</dbReference>
<accession>A0A1S1QCP4</accession>
<evidence type="ECO:0000313" key="1">
    <source>
        <dbReference type="EMBL" id="OHV31376.1"/>
    </source>
</evidence>
<protein>
    <recommendedName>
        <fullName evidence="3">PNPLA domain-containing protein</fullName>
    </recommendedName>
</protein>
<organism evidence="1 2">
    <name type="scientific">Parafrankia colletiae</name>
    <dbReference type="NCBI Taxonomy" id="573497"/>
    <lineage>
        <taxon>Bacteria</taxon>
        <taxon>Bacillati</taxon>
        <taxon>Actinomycetota</taxon>
        <taxon>Actinomycetes</taxon>
        <taxon>Frankiales</taxon>
        <taxon>Frankiaceae</taxon>
        <taxon>Parafrankia</taxon>
    </lineage>
</organism>
<proteinExistence type="predicted"/>
<dbReference type="SUPFAM" id="SSF52151">
    <property type="entry name" value="FabD/lysophospholipase-like"/>
    <property type="match status" value="1"/>
</dbReference>
<dbReference type="InterPro" id="IPR016035">
    <property type="entry name" value="Acyl_Trfase/lysoPLipase"/>
</dbReference>
<evidence type="ECO:0000313" key="2">
    <source>
        <dbReference type="Proteomes" id="UP000179627"/>
    </source>
</evidence>
<keyword evidence="2" id="KW-1185">Reference proteome</keyword>
<dbReference type="Proteomes" id="UP000179627">
    <property type="component" value="Unassembled WGS sequence"/>
</dbReference>
<reference evidence="2" key="1">
    <citation type="submission" date="2016-07" db="EMBL/GenBank/DDBJ databases">
        <title>Sequence Frankia sp. strain CcI1.17.</title>
        <authorList>
            <person name="Ghodhbane-Gtari F."/>
            <person name="Swanson E."/>
            <person name="Gueddou A."/>
            <person name="Morris K."/>
            <person name="Hezbri K."/>
            <person name="Ktari A."/>
            <person name="Nouioui I."/>
            <person name="Abebe-Akele F."/>
            <person name="Simpson S."/>
            <person name="Thomas K."/>
            <person name="Gtari M."/>
            <person name="Tisa L.S."/>
            <person name="Hurst S."/>
        </authorList>
    </citation>
    <scope>NUCLEOTIDE SEQUENCE [LARGE SCALE GENOMIC DNA]</scope>
    <source>
        <strain evidence="2">Cc1.17</strain>
    </source>
</reference>
<name>A0A1S1QCP4_9ACTN</name>
<gene>
    <name evidence="1" type="ORF">CC117_26225</name>
</gene>
<sequence length="202" mass="23018">MEIRESDDDRGWYIDGGVQLNTPIKPALDLGVDRLVVISSHATNRRQRGPTIARRPDAVDAAAQSLHAVLSNSMIEDINNLHRVNYLIGRSRMASVPHGPYRQIPFMVVSPREGQLSTLAHRTFERKYRGPRALFSAPNWVRSTDYQVIGLLDQILFLARKGDGHKELLSYLLFDDDYLIDQFSLGMRRARAAYRCGWQDEP</sequence>
<evidence type="ECO:0008006" key="3">
    <source>
        <dbReference type="Google" id="ProtNLM"/>
    </source>
</evidence>
<dbReference type="AlphaFoldDB" id="A0A1S1QCP4"/>
<comment type="caution">
    <text evidence="1">The sequence shown here is derived from an EMBL/GenBank/DDBJ whole genome shotgun (WGS) entry which is preliminary data.</text>
</comment>